<reference evidence="2 3" key="1">
    <citation type="submission" date="2018-11" db="EMBL/GenBank/DDBJ databases">
        <title>Chryseotalea sanarue gen. nov., sp., nov., a member of the family Cytophagaceae, isolated from a brackish lake in Hamamatsu Japan.</title>
        <authorList>
            <person name="Maejima Y."/>
            <person name="Iino T."/>
            <person name="Muraguchi Y."/>
            <person name="Fukuda K."/>
            <person name="Ohkuma M."/>
            <person name="Moriuchi R."/>
            <person name="Dohra H."/>
            <person name="Kimbara K."/>
            <person name="Shintani M."/>
        </authorList>
    </citation>
    <scope>NUCLEOTIDE SEQUENCE [LARGE SCALE GENOMIC DNA]</scope>
    <source>
        <strain evidence="2 3">Ys</strain>
    </source>
</reference>
<evidence type="ECO:0000313" key="2">
    <source>
        <dbReference type="EMBL" id="GCC50620.1"/>
    </source>
</evidence>
<dbReference type="InterPro" id="IPR036390">
    <property type="entry name" value="WH_DNA-bd_sf"/>
</dbReference>
<dbReference type="OrthoDB" id="9793352at2"/>
<dbReference type="InterPro" id="IPR001845">
    <property type="entry name" value="HTH_ArsR_DNA-bd_dom"/>
</dbReference>
<feature type="domain" description="HTH arsR-type" evidence="1">
    <location>
        <begin position="1"/>
        <end position="88"/>
    </location>
</feature>
<organism evidence="2 3">
    <name type="scientific">Chryseotalea sanaruensis</name>
    <dbReference type="NCBI Taxonomy" id="2482724"/>
    <lineage>
        <taxon>Bacteria</taxon>
        <taxon>Pseudomonadati</taxon>
        <taxon>Bacteroidota</taxon>
        <taxon>Cytophagia</taxon>
        <taxon>Cytophagales</taxon>
        <taxon>Chryseotaleaceae</taxon>
        <taxon>Chryseotalea</taxon>
    </lineage>
</organism>
<dbReference type="AlphaFoldDB" id="A0A401U6Z8"/>
<keyword evidence="3" id="KW-1185">Reference proteome</keyword>
<dbReference type="Proteomes" id="UP000288227">
    <property type="component" value="Unassembled WGS sequence"/>
</dbReference>
<proteinExistence type="predicted"/>
<dbReference type="InterPro" id="IPR036388">
    <property type="entry name" value="WH-like_DNA-bd_sf"/>
</dbReference>
<evidence type="ECO:0000313" key="3">
    <source>
        <dbReference type="Proteomes" id="UP000288227"/>
    </source>
</evidence>
<dbReference type="RefSeq" id="WP_127121235.1">
    <property type="nucleotide sequence ID" value="NZ_BHXQ01000001.1"/>
</dbReference>
<dbReference type="SUPFAM" id="SSF46785">
    <property type="entry name" value="Winged helix' DNA-binding domain"/>
    <property type="match status" value="1"/>
</dbReference>
<accession>A0A401U6Z8</accession>
<dbReference type="EMBL" id="BHXQ01000001">
    <property type="protein sequence ID" value="GCC50620.1"/>
    <property type="molecule type" value="Genomic_DNA"/>
</dbReference>
<dbReference type="Gene3D" id="1.10.10.10">
    <property type="entry name" value="Winged helix-like DNA-binding domain superfamily/Winged helix DNA-binding domain"/>
    <property type="match status" value="1"/>
</dbReference>
<dbReference type="GO" id="GO:0003700">
    <property type="term" value="F:DNA-binding transcription factor activity"/>
    <property type="evidence" value="ECO:0007669"/>
    <property type="project" value="InterPro"/>
</dbReference>
<protein>
    <recommendedName>
        <fullName evidence="1">HTH arsR-type domain-containing protein</fullName>
    </recommendedName>
</protein>
<sequence>MLEGLITSRTRIKMLLKFFTNSTSTAYLRGLAEEFDESTNSIRHELNNLSKAGYLVSAENGRTVEYRANTNHPLFQDLKSLVHKYLGLDKIIENIVFKLGDLQAAYIIGDYAKGKDSGTIELLLVGAIDEDYALKLVEKAKKLIQRDIKICIISKAQWEQQEKVIAPLLLWTTD</sequence>
<name>A0A401U6Z8_9BACT</name>
<evidence type="ECO:0000259" key="1">
    <source>
        <dbReference type="PROSITE" id="PS50987"/>
    </source>
</evidence>
<dbReference type="PROSITE" id="PS50987">
    <property type="entry name" value="HTH_ARSR_2"/>
    <property type="match status" value="1"/>
</dbReference>
<comment type="caution">
    <text evidence="2">The sequence shown here is derived from an EMBL/GenBank/DDBJ whole genome shotgun (WGS) entry which is preliminary data.</text>
</comment>
<gene>
    <name evidence="2" type="ORF">SanaruYs_08350</name>
</gene>